<evidence type="ECO:0000313" key="2">
    <source>
        <dbReference type="Proteomes" id="UP000243588"/>
    </source>
</evidence>
<proteinExistence type="predicted"/>
<dbReference type="InterPro" id="IPR037171">
    <property type="entry name" value="NagB/RpiA_transferase-like"/>
</dbReference>
<gene>
    <name evidence="1" type="ORF">SAMN05421818_10834</name>
</gene>
<accession>A0A1G8DS42</accession>
<dbReference type="EMBL" id="FNDQ01000008">
    <property type="protein sequence ID" value="SDH60483.1"/>
    <property type="molecule type" value="Genomic_DNA"/>
</dbReference>
<keyword evidence="2" id="KW-1185">Reference proteome</keyword>
<protein>
    <submittedName>
        <fullName evidence="1">Uncharacterized ACR, YkgG family COG1556</fullName>
    </submittedName>
</protein>
<name>A0A1G8DS42_9FLAO</name>
<dbReference type="Gene3D" id="3.40.50.10420">
    <property type="entry name" value="NagB/RpiA/CoA transferase-like"/>
    <property type="match status" value="1"/>
</dbReference>
<dbReference type="STRING" id="702745.SAMN05421818_10834"/>
<sequence>MNFLKKLIKVFQPSVPEVEQSTPERSQYLPEEKMPVDELFTVNFKENGGKFLYCESDEDLIETFVNILLENDWFETEALSYETQLYPLLDENNVKYINVKQPTFFFSTCESLIAEDGSILFSGKQLKDNKAHHLPLNLIIIAKTSQITRTKSDGLREIKRKYGSALPSNITAFNCFKEAPVETDFLSYGRSPKNLYLLLLEDL</sequence>
<dbReference type="Proteomes" id="UP000243588">
    <property type="component" value="Unassembled WGS sequence"/>
</dbReference>
<dbReference type="SUPFAM" id="SSF100950">
    <property type="entry name" value="NagB/RpiA/CoA transferase-like"/>
    <property type="match status" value="1"/>
</dbReference>
<dbReference type="InterPro" id="IPR024185">
    <property type="entry name" value="FTHF_cligase-like_sf"/>
</dbReference>
<reference evidence="2" key="1">
    <citation type="submission" date="2016-10" db="EMBL/GenBank/DDBJ databases">
        <authorList>
            <person name="Varghese N."/>
            <person name="Submissions S."/>
        </authorList>
    </citation>
    <scope>NUCLEOTIDE SEQUENCE [LARGE SCALE GENOMIC DNA]</scope>
    <source>
        <strain evidence="2">DSM 23313</strain>
    </source>
</reference>
<evidence type="ECO:0000313" key="1">
    <source>
        <dbReference type="EMBL" id="SDH60483.1"/>
    </source>
</evidence>
<dbReference type="AlphaFoldDB" id="A0A1G8DS42"/>
<dbReference type="RefSeq" id="WP_090407467.1">
    <property type="nucleotide sequence ID" value="NZ_FNDQ01000008.1"/>
</dbReference>
<organism evidence="1 2">
    <name type="scientific">Myroides phaeus</name>
    <dbReference type="NCBI Taxonomy" id="702745"/>
    <lineage>
        <taxon>Bacteria</taxon>
        <taxon>Pseudomonadati</taxon>
        <taxon>Bacteroidota</taxon>
        <taxon>Flavobacteriia</taxon>
        <taxon>Flavobacteriales</taxon>
        <taxon>Flavobacteriaceae</taxon>
        <taxon>Myroides</taxon>
    </lineage>
</organism>